<protein>
    <submittedName>
        <fullName evidence="3">Thioesterase</fullName>
    </submittedName>
</protein>
<dbReference type="PANTHER" id="PTHR11487">
    <property type="entry name" value="THIOESTERASE"/>
    <property type="match status" value="1"/>
</dbReference>
<evidence type="ECO:0000256" key="1">
    <source>
        <dbReference type="ARBA" id="ARBA00007169"/>
    </source>
</evidence>
<dbReference type="InterPro" id="IPR001031">
    <property type="entry name" value="Thioesterase"/>
</dbReference>
<keyword evidence="4" id="KW-1185">Reference proteome</keyword>
<accession>A0A3N9P0E1</accession>
<comment type="caution">
    <text evidence="3">The sequence shown here is derived from an EMBL/GenBank/DDBJ whole genome shotgun (WGS) entry which is preliminary data.</text>
</comment>
<dbReference type="InterPro" id="IPR029058">
    <property type="entry name" value="AB_hydrolase_fold"/>
</dbReference>
<gene>
    <name evidence="3" type="ORF">EH198_18020</name>
</gene>
<reference evidence="3 4" key="1">
    <citation type="submission" date="2018-11" db="EMBL/GenBank/DDBJ databases">
        <title>Genome sequence of strain 7197.</title>
        <authorList>
            <person name="Gao J."/>
            <person name="Sun J."/>
        </authorList>
    </citation>
    <scope>NUCLEOTIDE SEQUENCE [LARGE SCALE GENOMIC DNA]</scope>
    <source>
        <strain evidence="3 4">7197</strain>
    </source>
</reference>
<dbReference type="SUPFAM" id="SSF53474">
    <property type="entry name" value="alpha/beta-Hydrolases"/>
    <property type="match status" value="1"/>
</dbReference>
<dbReference type="Proteomes" id="UP000282529">
    <property type="component" value="Unassembled WGS sequence"/>
</dbReference>
<dbReference type="Pfam" id="PF00975">
    <property type="entry name" value="Thioesterase"/>
    <property type="match status" value="1"/>
</dbReference>
<dbReference type="AlphaFoldDB" id="A0A3N9P0E1"/>
<name>A0A3N9P0E1_9BACL</name>
<evidence type="ECO:0000259" key="2">
    <source>
        <dbReference type="Pfam" id="PF00975"/>
    </source>
</evidence>
<dbReference type="GO" id="GO:0008610">
    <property type="term" value="P:lipid biosynthetic process"/>
    <property type="evidence" value="ECO:0007669"/>
    <property type="project" value="TreeGrafter"/>
</dbReference>
<dbReference type="InterPro" id="IPR012223">
    <property type="entry name" value="TEII"/>
</dbReference>
<dbReference type="Gene3D" id="3.40.50.1820">
    <property type="entry name" value="alpha/beta hydrolase"/>
    <property type="match status" value="1"/>
</dbReference>
<sequence length="255" mass="28691">MIYSATPHKQRSEKVEKMKLICIPHAGGAASSFLKWKPYLHPSVELMPVELAGKGRRFGQRPYKNVEEAVQDILSVVHKVVADETPYALFGHSMGALLAFELLHTVQAEGFHNPVYAFLSGKLPPHYVTEKQRHLLSDEELWNEVAGMGGTPVELLASAESKVFFASVLRHDFQLVETYKIVAGREGLDCPVMVMYGNQDTLASERAMKEWEDYSNGKINMHGFDGGHFFIFDNAFEVVNVINEFLLNQIEKYTG</sequence>
<evidence type="ECO:0000313" key="4">
    <source>
        <dbReference type="Proteomes" id="UP000282529"/>
    </source>
</evidence>
<dbReference type="EMBL" id="RQPI01000012">
    <property type="protein sequence ID" value="RQW09671.1"/>
    <property type="molecule type" value="Genomic_DNA"/>
</dbReference>
<feature type="domain" description="Thioesterase" evidence="2">
    <location>
        <begin position="19"/>
        <end position="244"/>
    </location>
</feature>
<comment type="similarity">
    <text evidence="1">Belongs to the thioesterase family.</text>
</comment>
<organism evidence="3 4">
    <name type="scientific">Paenibacillus rhizophilus</name>
    <dbReference type="NCBI Taxonomy" id="1850366"/>
    <lineage>
        <taxon>Bacteria</taxon>
        <taxon>Bacillati</taxon>
        <taxon>Bacillota</taxon>
        <taxon>Bacilli</taxon>
        <taxon>Bacillales</taxon>
        <taxon>Paenibacillaceae</taxon>
        <taxon>Paenibacillus</taxon>
    </lineage>
</organism>
<evidence type="ECO:0000313" key="3">
    <source>
        <dbReference type="EMBL" id="RQW09671.1"/>
    </source>
</evidence>
<dbReference type="OrthoDB" id="2213423at2"/>
<dbReference type="PANTHER" id="PTHR11487:SF0">
    <property type="entry name" value="S-ACYL FATTY ACID SYNTHASE THIOESTERASE, MEDIUM CHAIN"/>
    <property type="match status" value="1"/>
</dbReference>
<proteinExistence type="inferred from homology"/>